<comment type="caution">
    <text evidence="3">The sequence shown here is derived from an EMBL/GenBank/DDBJ whole genome shotgun (WGS) entry which is preliminary data.</text>
</comment>
<dbReference type="Proteomes" id="UP000614601">
    <property type="component" value="Unassembled WGS sequence"/>
</dbReference>
<name>A0A811JTT4_9BILA</name>
<reference evidence="3" key="1">
    <citation type="submission" date="2020-09" db="EMBL/GenBank/DDBJ databases">
        <authorList>
            <person name="Kikuchi T."/>
        </authorList>
    </citation>
    <scope>NUCLEOTIDE SEQUENCE</scope>
    <source>
        <strain evidence="3">SH1</strain>
    </source>
</reference>
<dbReference type="EMBL" id="CAJFDH010000001">
    <property type="protein sequence ID" value="CAD5206667.1"/>
    <property type="molecule type" value="Genomic_DNA"/>
</dbReference>
<comment type="similarity">
    <text evidence="1">Belongs to the Tango6 family.</text>
</comment>
<dbReference type="PANTHER" id="PTHR20959:SF1">
    <property type="entry name" value="TRANSPORT AND GOLGI ORGANIZATION PROTEIN 6 HOMOLOG"/>
    <property type="match status" value="1"/>
</dbReference>
<dbReference type="GO" id="GO:0009306">
    <property type="term" value="P:protein secretion"/>
    <property type="evidence" value="ECO:0007669"/>
    <property type="project" value="TreeGrafter"/>
</dbReference>
<proteinExistence type="inferred from homology"/>
<protein>
    <recommendedName>
        <fullName evidence="2">RNA polymerase II assembly factor Rtp1 C-terminal domain-containing protein</fullName>
    </recommendedName>
</protein>
<evidence type="ECO:0000259" key="2">
    <source>
        <dbReference type="Pfam" id="PF10363"/>
    </source>
</evidence>
<dbReference type="InterPro" id="IPR016024">
    <property type="entry name" value="ARM-type_fold"/>
</dbReference>
<dbReference type="InterPro" id="IPR019451">
    <property type="entry name" value="Rtp1_C1"/>
</dbReference>
<dbReference type="AlphaFoldDB" id="A0A811JTT4"/>
<feature type="domain" description="RNA polymerase II assembly factor Rtp1 C-terminal" evidence="2">
    <location>
        <begin position="680"/>
        <end position="787"/>
    </location>
</feature>
<gene>
    <name evidence="3" type="ORF">BOKJ2_LOCUS1351</name>
</gene>
<evidence type="ECO:0000313" key="3">
    <source>
        <dbReference type="EMBL" id="CAD5206667.1"/>
    </source>
</evidence>
<dbReference type="PANTHER" id="PTHR20959">
    <property type="entry name" value="TRANSPORT AND GOLGI ORGANIZATION PROTEIN 6 FAMILY MEMBER"/>
    <property type="match status" value="1"/>
</dbReference>
<evidence type="ECO:0000313" key="4">
    <source>
        <dbReference type="Proteomes" id="UP000614601"/>
    </source>
</evidence>
<dbReference type="OrthoDB" id="39591at2759"/>
<dbReference type="InterPro" id="IPR039600">
    <property type="entry name" value="TANGO6/Rtp1"/>
</dbReference>
<dbReference type="EMBL" id="CAJFCW020000001">
    <property type="protein sequence ID" value="CAG9082694.1"/>
    <property type="molecule type" value="Genomic_DNA"/>
</dbReference>
<sequence length="934" mass="105816">MKDIIRPLDCLVRIDGVSAGELYSVESILKKNLQNALESLDNVAVVDQFNNVSSGTIFQDFELLLSILLKEVSNCLKTGVANDVISMQELKSVKEALFFFSFSSVYSVLDEDVIPGIVPWIIKFWPSDVDSSVKIRKLNLYLETVFYCGRTSEILKLQIQNYLLVQVILALETLGRYDPENPLTVGKLLETTFLKDYVIESVFYLLRNGKKSKGSEWFYTALNSRLNGYVAEKDGTKTMLTCMDNYGGEKFWHTPIPCNLVASVIFKAASKESNRVFKELKETILLRPNSTHFGCLLSLVVDKSQKSKILWKAMSTQILDVVCFPFDVLWERELEYHMWVEHFDKAMFLAQTLLLQSKINERLLVRMRKLFTVLLYINGHFDKEKVKEAGTNVEKVTTMIITAIDCYATPKDKAEFLLQCFKTLCCIKTVPVTSNIELHFGVDSLAVKPSEEILSDSFFEAAKTIFNSYSKAHAIAAHLLAKTMKLWNDSSVNNTYVRDFGRLESDGGTDSVWVTLHLMCNLGEWLADKDCFGDNDVVISILGVVKETLVRVYHQLTDFCLRQRELDIKTVFNESDLAKTAQLSLALLGGVYSQFASDEVKKLYDDCTNSASDVYSVIMNNMNLVNDDFKTLKTCLEQFLKLLGKSLARSGNEKNTSELEVMLEKLSTDHEDEEDGSMEMAERGHLVIKLCGSIKRHDVQVDQNSQKVFDVLTYNIKHADSYVYLSSVNALAQLVLWKHSEYLTKVMFLFRHWECQCEDEKGECESCSKGQVQLGEAISRVLWELGEVSAIYYDQLNLVFTKMLALSDDVVLSSALSGFVNLVEATKGKYLWKNFFELLFACQEFLSPKKPTIVRRASSMLLRTMLSSQNVSSLLQNNKTANSQLIKALKQSRSCDADEVVRLHADLALCDVSDALKQQLLVDSVEKNTRVLNL</sequence>
<organism evidence="3 4">
    <name type="scientific">Bursaphelenchus okinawaensis</name>
    <dbReference type="NCBI Taxonomy" id="465554"/>
    <lineage>
        <taxon>Eukaryota</taxon>
        <taxon>Metazoa</taxon>
        <taxon>Ecdysozoa</taxon>
        <taxon>Nematoda</taxon>
        <taxon>Chromadorea</taxon>
        <taxon>Rhabditida</taxon>
        <taxon>Tylenchina</taxon>
        <taxon>Tylenchomorpha</taxon>
        <taxon>Aphelenchoidea</taxon>
        <taxon>Aphelenchoididae</taxon>
        <taxon>Bursaphelenchus</taxon>
    </lineage>
</organism>
<keyword evidence="4" id="KW-1185">Reference proteome</keyword>
<dbReference type="SUPFAM" id="SSF48371">
    <property type="entry name" value="ARM repeat"/>
    <property type="match status" value="1"/>
</dbReference>
<accession>A0A811JTT4</accession>
<dbReference type="Proteomes" id="UP000783686">
    <property type="component" value="Unassembled WGS sequence"/>
</dbReference>
<evidence type="ECO:0000256" key="1">
    <source>
        <dbReference type="ARBA" id="ARBA00005724"/>
    </source>
</evidence>
<dbReference type="Pfam" id="PF10363">
    <property type="entry name" value="RTP1_C1"/>
    <property type="match status" value="1"/>
</dbReference>